<comment type="caution">
    <text evidence="9">The sequence shown here is derived from an EMBL/GenBank/DDBJ whole genome shotgun (WGS) entry which is preliminary data.</text>
</comment>
<keyword evidence="4" id="KW-0762">Sugar transport</keyword>
<evidence type="ECO:0000256" key="6">
    <source>
        <dbReference type="ARBA" id="ARBA00022683"/>
    </source>
</evidence>
<feature type="domain" description="PTS EIIA type-4" evidence="8">
    <location>
        <begin position="1"/>
        <end position="122"/>
    </location>
</feature>
<keyword evidence="2" id="KW-0813">Transport</keyword>
<dbReference type="EMBL" id="LELG01000306">
    <property type="protein sequence ID" value="KMQ78000.1"/>
    <property type="molecule type" value="Genomic_DNA"/>
</dbReference>
<evidence type="ECO:0000313" key="9">
    <source>
        <dbReference type="EMBL" id="KMQ78000.1"/>
    </source>
</evidence>
<dbReference type="Pfam" id="PF03610">
    <property type="entry name" value="EIIA-man"/>
    <property type="match status" value="1"/>
</dbReference>
<reference evidence="9 10" key="1">
    <citation type="submission" date="2015-06" db="EMBL/GenBank/DDBJ databases">
        <title>Comparative genomics of Burkholderia leaf nodule symbionts.</title>
        <authorList>
            <person name="Carlier A."/>
            <person name="Eberl L."/>
            <person name="Pinto-Carbo M."/>
        </authorList>
    </citation>
    <scope>NUCLEOTIDE SEQUENCE [LARGE SCALE GENOMIC DNA]</scope>
    <source>
        <strain evidence="9 10">UZHbot3</strain>
    </source>
</reference>
<keyword evidence="10" id="KW-1185">Reference proteome</keyword>
<keyword evidence="7" id="KW-0418">Kinase</keyword>
<proteinExistence type="predicted"/>
<dbReference type="InterPro" id="IPR051471">
    <property type="entry name" value="Bacterial_PTS_sugar_comp"/>
</dbReference>
<protein>
    <submittedName>
        <fullName evidence="9">PTS system, mannose-specific IIA component</fullName>
    </submittedName>
</protein>
<dbReference type="InterPro" id="IPR033887">
    <property type="entry name" value="PTS_IIA_man"/>
</dbReference>
<dbReference type="PROSITE" id="PS51096">
    <property type="entry name" value="PTS_EIIA_TYPE_4"/>
    <property type="match status" value="1"/>
</dbReference>
<keyword evidence="3" id="KW-0963">Cytoplasm</keyword>
<gene>
    <name evidence="9" type="ORF">BPMI_00675c</name>
</gene>
<evidence type="ECO:0000256" key="4">
    <source>
        <dbReference type="ARBA" id="ARBA00022597"/>
    </source>
</evidence>
<evidence type="ECO:0000259" key="8">
    <source>
        <dbReference type="PROSITE" id="PS51096"/>
    </source>
</evidence>
<dbReference type="PANTHER" id="PTHR33799:SF1">
    <property type="entry name" value="PTS SYSTEM MANNOSE-SPECIFIC EIIAB COMPONENT-RELATED"/>
    <property type="match status" value="1"/>
</dbReference>
<dbReference type="Gene3D" id="3.40.50.510">
    <property type="entry name" value="Phosphotransferase system, mannose-type IIA component"/>
    <property type="match status" value="1"/>
</dbReference>
<evidence type="ECO:0000313" key="10">
    <source>
        <dbReference type="Proteomes" id="UP000242951"/>
    </source>
</evidence>
<dbReference type="CDD" id="cd00006">
    <property type="entry name" value="PTS_IIA_man"/>
    <property type="match status" value="1"/>
</dbReference>
<accession>A0ABR5HK56</accession>
<comment type="subcellular location">
    <subcellularLocation>
        <location evidence="1">Cytoplasm</location>
    </subcellularLocation>
</comment>
<evidence type="ECO:0000256" key="5">
    <source>
        <dbReference type="ARBA" id="ARBA00022679"/>
    </source>
</evidence>
<evidence type="ECO:0000256" key="7">
    <source>
        <dbReference type="ARBA" id="ARBA00022777"/>
    </source>
</evidence>
<evidence type="ECO:0000256" key="1">
    <source>
        <dbReference type="ARBA" id="ARBA00004496"/>
    </source>
</evidence>
<name>A0ABR5HK56_9BURK</name>
<dbReference type="InterPro" id="IPR004701">
    <property type="entry name" value="PTS_EIIA_man-typ"/>
</dbReference>
<organism evidence="9 10">
    <name type="scientific">Candidatus Burkholderia pumila</name>
    <dbReference type="NCBI Taxonomy" id="1090375"/>
    <lineage>
        <taxon>Bacteria</taxon>
        <taxon>Pseudomonadati</taxon>
        <taxon>Pseudomonadota</taxon>
        <taxon>Betaproteobacteria</taxon>
        <taxon>Burkholderiales</taxon>
        <taxon>Burkholderiaceae</taxon>
        <taxon>Burkholderia</taxon>
    </lineage>
</organism>
<dbReference type="SUPFAM" id="SSF53062">
    <property type="entry name" value="PTS system fructose IIA component-like"/>
    <property type="match status" value="1"/>
</dbReference>
<evidence type="ECO:0000256" key="3">
    <source>
        <dbReference type="ARBA" id="ARBA00022490"/>
    </source>
</evidence>
<keyword evidence="6" id="KW-0598">Phosphotransferase system</keyword>
<dbReference type="PANTHER" id="PTHR33799">
    <property type="entry name" value="PTS PERMEASE-RELATED-RELATED"/>
    <property type="match status" value="1"/>
</dbReference>
<keyword evidence="5" id="KW-0808">Transferase</keyword>
<dbReference type="Proteomes" id="UP000242951">
    <property type="component" value="Unassembled WGS sequence"/>
</dbReference>
<sequence length="164" mass="16950">MAGILIIAHAPFATALRDCIAHIYGGLPARIGVIDVMPDCDPVEVRAFARSEIDRLREDNGAIVLTDVFGATPANIAASLHSEDVRVLAGCNLPMLVRAVCYRTTPLGTLAKKILQGGTKGIQELDASMPLNSCALASKATACATADPANANSTDLAAAKAASH</sequence>
<dbReference type="InterPro" id="IPR036662">
    <property type="entry name" value="PTS_EIIA_man-typ_sf"/>
</dbReference>
<evidence type="ECO:0000256" key="2">
    <source>
        <dbReference type="ARBA" id="ARBA00022448"/>
    </source>
</evidence>